<name>A0A1Y2FWR5_PROLT</name>
<feature type="domain" description="BSD" evidence="2">
    <location>
        <begin position="63"/>
        <end position="115"/>
    </location>
</feature>
<dbReference type="SUPFAM" id="SSF140383">
    <property type="entry name" value="BSD domain-like"/>
    <property type="match status" value="1"/>
</dbReference>
<dbReference type="Gene3D" id="1.10.3970.10">
    <property type="entry name" value="BSD domain"/>
    <property type="match status" value="1"/>
</dbReference>
<dbReference type="AlphaFoldDB" id="A0A1Y2FWR5"/>
<dbReference type="InterPro" id="IPR005607">
    <property type="entry name" value="BSD_dom"/>
</dbReference>
<gene>
    <name evidence="3" type="ORF">BCR37DRAFT_385034</name>
</gene>
<dbReference type="GeneID" id="63786915"/>
<dbReference type="PROSITE" id="PS50858">
    <property type="entry name" value="BSD"/>
    <property type="match status" value="1"/>
</dbReference>
<organism evidence="3 4">
    <name type="scientific">Protomyces lactucae-debilis</name>
    <dbReference type="NCBI Taxonomy" id="2754530"/>
    <lineage>
        <taxon>Eukaryota</taxon>
        <taxon>Fungi</taxon>
        <taxon>Dikarya</taxon>
        <taxon>Ascomycota</taxon>
        <taxon>Taphrinomycotina</taxon>
        <taxon>Taphrinomycetes</taxon>
        <taxon>Taphrinales</taxon>
        <taxon>Protomycetaceae</taxon>
        <taxon>Protomyces</taxon>
    </lineage>
</organism>
<protein>
    <recommendedName>
        <fullName evidence="2">BSD domain-containing protein</fullName>
    </recommendedName>
</protein>
<dbReference type="InterPro" id="IPR035925">
    <property type="entry name" value="BSD_dom_sf"/>
</dbReference>
<evidence type="ECO:0000256" key="1">
    <source>
        <dbReference type="SAM" id="MobiDB-lite"/>
    </source>
</evidence>
<dbReference type="RefSeq" id="XP_040728239.1">
    <property type="nucleotide sequence ID" value="XM_040870316.1"/>
</dbReference>
<comment type="caution">
    <text evidence="3">The sequence shown here is derived from an EMBL/GenBank/DDBJ whole genome shotgun (WGS) entry which is preliminary data.</text>
</comment>
<sequence>MTADSATSDPGPSRSASTVVFDNNSALSEDALVEERILHLMSSPALFLQLDSTTPDWTAFEQFDEAFSVEENEEEITTLQERHPTLSKTMHALVPELLTQDQAWARFFFLSAQIRLGRPVNLRQATSNEAPEKMAARRPQRQQIQLTSSFETVKVSEPTRSVSQLSEASYDFVSRQHSPSHSTSNFSMPDDGL</sequence>
<feature type="compositionally biased region" description="Polar residues" evidence="1">
    <location>
        <begin position="175"/>
        <end position="187"/>
    </location>
</feature>
<keyword evidence="4" id="KW-1185">Reference proteome</keyword>
<reference evidence="3 4" key="1">
    <citation type="submission" date="2016-07" db="EMBL/GenBank/DDBJ databases">
        <title>Pervasive Adenine N6-methylation of Active Genes in Fungi.</title>
        <authorList>
            <consortium name="DOE Joint Genome Institute"/>
            <person name="Mondo S.J."/>
            <person name="Dannebaum R.O."/>
            <person name="Kuo R.C."/>
            <person name="Labutti K."/>
            <person name="Haridas S."/>
            <person name="Kuo A."/>
            <person name="Salamov A."/>
            <person name="Ahrendt S.R."/>
            <person name="Lipzen A."/>
            <person name="Sullivan W."/>
            <person name="Andreopoulos W.B."/>
            <person name="Clum A."/>
            <person name="Lindquist E."/>
            <person name="Daum C."/>
            <person name="Ramamoorthy G.K."/>
            <person name="Gryganskyi A."/>
            <person name="Culley D."/>
            <person name="Magnuson J.K."/>
            <person name="James T.Y."/>
            <person name="O'Malley M.A."/>
            <person name="Stajich J.E."/>
            <person name="Spatafora J.W."/>
            <person name="Visel A."/>
            <person name="Grigoriev I.V."/>
        </authorList>
    </citation>
    <scope>NUCLEOTIDE SEQUENCE [LARGE SCALE GENOMIC DNA]</scope>
    <source>
        <strain evidence="3 4">12-1054</strain>
    </source>
</reference>
<evidence type="ECO:0000259" key="2">
    <source>
        <dbReference type="PROSITE" id="PS50858"/>
    </source>
</evidence>
<dbReference type="OrthoDB" id="73788at2759"/>
<evidence type="ECO:0000313" key="3">
    <source>
        <dbReference type="EMBL" id="ORY87744.1"/>
    </source>
</evidence>
<dbReference type="SMART" id="SM00751">
    <property type="entry name" value="BSD"/>
    <property type="match status" value="1"/>
</dbReference>
<dbReference type="Pfam" id="PF03909">
    <property type="entry name" value="BSD"/>
    <property type="match status" value="1"/>
</dbReference>
<accession>A0A1Y2FWR5</accession>
<evidence type="ECO:0000313" key="4">
    <source>
        <dbReference type="Proteomes" id="UP000193685"/>
    </source>
</evidence>
<proteinExistence type="predicted"/>
<dbReference type="Proteomes" id="UP000193685">
    <property type="component" value="Unassembled WGS sequence"/>
</dbReference>
<feature type="region of interest" description="Disordered" evidence="1">
    <location>
        <begin position="168"/>
        <end position="193"/>
    </location>
</feature>
<dbReference type="EMBL" id="MCFI01000001">
    <property type="protein sequence ID" value="ORY87744.1"/>
    <property type="molecule type" value="Genomic_DNA"/>
</dbReference>